<comment type="caution">
    <text evidence="8">The sequence shown here is derived from an EMBL/GenBank/DDBJ whole genome shotgun (WGS) entry which is preliminary data.</text>
</comment>
<feature type="transmembrane region" description="Helical" evidence="7">
    <location>
        <begin position="477"/>
        <end position="498"/>
    </location>
</feature>
<dbReference type="GO" id="GO:0005886">
    <property type="term" value="C:plasma membrane"/>
    <property type="evidence" value="ECO:0007669"/>
    <property type="project" value="UniProtKB-SubCell"/>
</dbReference>
<dbReference type="CDD" id="cd13127">
    <property type="entry name" value="MATE_tuaB_like"/>
    <property type="match status" value="1"/>
</dbReference>
<dbReference type="Proteomes" id="UP000673383">
    <property type="component" value="Unassembled WGS sequence"/>
</dbReference>
<evidence type="ECO:0000313" key="9">
    <source>
        <dbReference type="EMBL" id="MEY9320130.1"/>
    </source>
</evidence>
<organism evidence="8 10">
    <name type="scientific">Bradyrhizobium elkanii</name>
    <dbReference type="NCBI Taxonomy" id="29448"/>
    <lineage>
        <taxon>Bacteria</taxon>
        <taxon>Pseudomonadati</taxon>
        <taxon>Pseudomonadota</taxon>
        <taxon>Alphaproteobacteria</taxon>
        <taxon>Hyphomicrobiales</taxon>
        <taxon>Nitrobacteraceae</taxon>
        <taxon>Bradyrhizobium</taxon>
    </lineage>
</organism>
<gene>
    <name evidence="9" type="ORF">ABIF29_006929</name>
    <name evidence="8" type="ORF">JOH49_004303</name>
</gene>
<feature type="transmembrane region" description="Helical" evidence="7">
    <location>
        <begin position="183"/>
        <end position="204"/>
    </location>
</feature>
<sequence>MSGHLKARIQRIERERPVHRNERTDQYFADNKPYSGLGRRSLHSGVAFIAARGLNIFVQLASTIVLARLLGPHDFGLVAMMLALIGFAPLFVDLGMSEASAQRSSISRAEVSTLFWLNVLIGVVLAVVLAASGRWIARAFGEPSLAGMALALSVTFLMMALSTQHYALMRRAMQFRRIAMIDISANIIGSAASVGLALSGWGYWALIAKPIITSALTVVGAWTACRWIPGRPRLTPMVKELLRFGLGVTGFTMTDYFARSADRIAMGYFLGAGPLGYFQNAFTIYNNLLSILSEPLHNIAVSGLSKLQHSAAELKRSWEGALSLLCYFSGPAFAALAVSAHDIVIVLLGEKWSPAGPLLCILAIRGIADCIERTLGWVHVAVGRPDRWMRWGIFSAICQLVALAAGLPFGVVGVTIAYTVTMFVLFVPALVYAGRPVGISVGDVLRATAPQTIAALVAVAVAFSIQEAFLQELPRLLRIPVASVICVTAYLTVVVGVFRITRPLQLAWSLLRDFGIVRLQVNS</sequence>
<dbReference type="GeneID" id="92951943"/>
<feature type="transmembrane region" description="Helical" evidence="7">
    <location>
        <begin position="415"/>
        <end position="432"/>
    </location>
</feature>
<dbReference type="Proteomes" id="UP001565471">
    <property type="component" value="Unassembled WGS sequence"/>
</dbReference>
<evidence type="ECO:0000256" key="3">
    <source>
        <dbReference type="ARBA" id="ARBA00022475"/>
    </source>
</evidence>
<evidence type="ECO:0000256" key="1">
    <source>
        <dbReference type="ARBA" id="ARBA00004651"/>
    </source>
</evidence>
<dbReference type="InterPro" id="IPR050833">
    <property type="entry name" value="Poly_Biosynth_Transport"/>
</dbReference>
<name>A0A8I1Y796_BRAEL</name>
<evidence type="ECO:0000313" key="8">
    <source>
        <dbReference type="EMBL" id="MBP1294550.1"/>
    </source>
</evidence>
<evidence type="ECO:0000256" key="6">
    <source>
        <dbReference type="ARBA" id="ARBA00023136"/>
    </source>
</evidence>
<feature type="transmembrane region" description="Helical" evidence="7">
    <location>
        <begin position="75"/>
        <end position="94"/>
    </location>
</feature>
<dbReference type="RefSeq" id="WP_210290998.1">
    <property type="nucleotide sequence ID" value="NZ_BJNL01000034.1"/>
</dbReference>
<comment type="subcellular location">
    <subcellularLocation>
        <location evidence="1">Cell membrane</location>
        <topology evidence="1">Multi-pass membrane protein</topology>
    </subcellularLocation>
</comment>
<comment type="similarity">
    <text evidence="2">Belongs to the polysaccharide synthase family.</text>
</comment>
<keyword evidence="3" id="KW-1003">Cell membrane</keyword>
<dbReference type="EMBL" id="JBGBZA010000002">
    <property type="protein sequence ID" value="MEY9320130.1"/>
    <property type="molecule type" value="Genomic_DNA"/>
</dbReference>
<feature type="transmembrane region" description="Helical" evidence="7">
    <location>
        <begin position="391"/>
        <end position="409"/>
    </location>
</feature>
<evidence type="ECO:0000313" key="11">
    <source>
        <dbReference type="Proteomes" id="UP001565471"/>
    </source>
</evidence>
<dbReference type="PANTHER" id="PTHR30250:SF10">
    <property type="entry name" value="LIPOPOLYSACCHARIDE BIOSYNTHESIS PROTEIN WZXC"/>
    <property type="match status" value="1"/>
</dbReference>
<evidence type="ECO:0000256" key="7">
    <source>
        <dbReference type="SAM" id="Phobius"/>
    </source>
</evidence>
<feature type="transmembrane region" description="Helical" evidence="7">
    <location>
        <begin position="444"/>
        <end position="465"/>
    </location>
</feature>
<proteinExistence type="inferred from homology"/>
<dbReference type="AlphaFoldDB" id="A0A8I1Y796"/>
<reference evidence="9 11" key="2">
    <citation type="submission" date="2024-07" db="EMBL/GenBank/DDBJ databases">
        <title>Genomic Encyclopedia of Type Strains, Phase V (KMG-V): Genome sequencing to study the core and pangenomes of soil and plant-associated prokaryotes.</title>
        <authorList>
            <person name="Whitman W."/>
        </authorList>
    </citation>
    <scope>NUCLEOTIDE SEQUENCE [LARGE SCALE GENOMIC DNA]</scope>
    <source>
        <strain evidence="9 11">USDA 415</strain>
    </source>
</reference>
<reference evidence="8" key="1">
    <citation type="submission" date="2021-02" db="EMBL/GenBank/DDBJ databases">
        <title>Genomic Encyclopedia of Type Strains, Phase IV (KMG-V): Genome sequencing to study the core and pangenomes of soil and plant-associated prokaryotes.</title>
        <authorList>
            <person name="Whitman W."/>
        </authorList>
    </citation>
    <scope>NUCLEOTIDE SEQUENCE</scope>
    <source>
        <strain evidence="8">USDA 406</strain>
    </source>
</reference>
<evidence type="ECO:0000256" key="5">
    <source>
        <dbReference type="ARBA" id="ARBA00022989"/>
    </source>
</evidence>
<protein>
    <submittedName>
        <fullName evidence="8">PST family polysaccharide transporter</fullName>
    </submittedName>
</protein>
<evidence type="ECO:0000256" key="2">
    <source>
        <dbReference type="ARBA" id="ARBA00007430"/>
    </source>
</evidence>
<keyword evidence="11" id="KW-1185">Reference proteome</keyword>
<evidence type="ECO:0000256" key="4">
    <source>
        <dbReference type="ARBA" id="ARBA00022692"/>
    </source>
</evidence>
<keyword evidence="5 7" id="KW-1133">Transmembrane helix</keyword>
<evidence type="ECO:0000313" key="10">
    <source>
        <dbReference type="Proteomes" id="UP000673383"/>
    </source>
</evidence>
<keyword evidence="6 7" id="KW-0472">Membrane</keyword>
<dbReference type="EMBL" id="JAFICZ010000001">
    <property type="protein sequence ID" value="MBP1294550.1"/>
    <property type="molecule type" value="Genomic_DNA"/>
</dbReference>
<feature type="transmembrane region" description="Helical" evidence="7">
    <location>
        <begin position="46"/>
        <end position="69"/>
    </location>
</feature>
<feature type="transmembrane region" description="Helical" evidence="7">
    <location>
        <begin position="115"/>
        <end position="137"/>
    </location>
</feature>
<accession>A0A8I1Y796</accession>
<dbReference type="Pfam" id="PF13440">
    <property type="entry name" value="Polysacc_synt_3"/>
    <property type="match status" value="1"/>
</dbReference>
<feature type="transmembrane region" description="Helical" evidence="7">
    <location>
        <begin position="210"/>
        <end position="229"/>
    </location>
</feature>
<feature type="transmembrane region" description="Helical" evidence="7">
    <location>
        <begin position="143"/>
        <end position="162"/>
    </location>
</feature>
<keyword evidence="4 7" id="KW-0812">Transmembrane</keyword>
<dbReference type="PANTHER" id="PTHR30250">
    <property type="entry name" value="PST FAMILY PREDICTED COLANIC ACID TRANSPORTER"/>
    <property type="match status" value="1"/>
</dbReference>